<feature type="binding site" evidence="12">
    <location>
        <position position="25"/>
    </location>
    <ligand>
        <name>a divalent metal cation</name>
        <dbReference type="ChEBI" id="CHEBI:60240"/>
    </ligand>
</feature>
<accession>A0A1G1VZX2</accession>
<evidence type="ECO:0000256" key="3">
    <source>
        <dbReference type="ARBA" id="ARBA00004065"/>
    </source>
</evidence>
<keyword evidence="8 12" id="KW-0479">Metal-binding</keyword>
<feature type="domain" description="RNase H type-2" evidence="14">
    <location>
        <begin position="19"/>
        <end position="204"/>
    </location>
</feature>
<sequence length="204" mass="23102">MKAAANFRYEKDLWSKGVRFIAGIDEVGRGAWAGPVVASAVVFQPFFKPPFEVFDSKLLQPRQREALAKEIKRIAFFGVGVVGVPTINKVGIGKATQKAFRKAVRALTCDCEYYLIDAFYIRYWTRENQLPIKKGDRTCASIAAASIVAKVYRDNLMRGLAEKYPQYGFDIHKGYGTAFHQEQIRKYKLSGSHRKSFDLSFLLT</sequence>
<proteinExistence type="inferred from homology"/>
<dbReference type="PANTHER" id="PTHR10954">
    <property type="entry name" value="RIBONUCLEASE H2 SUBUNIT A"/>
    <property type="match status" value="1"/>
</dbReference>
<evidence type="ECO:0000256" key="4">
    <source>
        <dbReference type="ARBA" id="ARBA00004496"/>
    </source>
</evidence>
<dbReference type="GO" id="GO:0003723">
    <property type="term" value="F:RNA binding"/>
    <property type="evidence" value="ECO:0007669"/>
    <property type="project" value="UniProtKB-UniRule"/>
</dbReference>
<dbReference type="AlphaFoldDB" id="A0A1G1VZX2"/>
<evidence type="ECO:0000313" key="16">
    <source>
        <dbReference type="Proteomes" id="UP000176299"/>
    </source>
</evidence>
<keyword evidence="9 12" id="KW-0255">Endonuclease</keyword>
<dbReference type="EMBL" id="MHCN01000019">
    <property type="protein sequence ID" value="OGY20968.1"/>
    <property type="molecule type" value="Genomic_DNA"/>
</dbReference>
<dbReference type="NCBIfam" id="NF000595">
    <property type="entry name" value="PRK00015.1-3"/>
    <property type="match status" value="1"/>
</dbReference>
<dbReference type="Proteomes" id="UP000176299">
    <property type="component" value="Unassembled WGS sequence"/>
</dbReference>
<comment type="caution">
    <text evidence="15">The sequence shown here is derived from an EMBL/GenBank/DDBJ whole genome shotgun (WGS) entry which is preliminary data.</text>
</comment>
<dbReference type="GO" id="GO:0006298">
    <property type="term" value="P:mismatch repair"/>
    <property type="evidence" value="ECO:0007669"/>
    <property type="project" value="TreeGrafter"/>
</dbReference>
<comment type="similarity">
    <text evidence="5 13">Belongs to the RNase HII family.</text>
</comment>
<feature type="binding site" evidence="12">
    <location>
        <position position="26"/>
    </location>
    <ligand>
        <name>a divalent metal cation</name>
        <dbReference type="ChEBI" id="CHEBI:60240"/>
    </ligand>
</feature>
<evidence type="ECO:0000259" key="14">
    <source>
        <dbReference type="PROSITE" id="PS51975"/>
    </source>
</evidence>
<reference evidence="15 16" key="1">
    <citation type="journal article" date="2016" name="Nat. Commun.">
        <title>Thousands of microbial genomes shed light on interconnected biogeochemical processes in an aquifer system.</title>
        <authorList>
            <person name="Anantharaman K."/>
            <person name="Brown C.T."/>
            <person name="Hug L.A."/>
            <person name="Sharon I."/>
            <person name="Castelle C.J."/>
            <person name="Probst A.J."/>
            <person name="Thomas B.C."/>
            <person name="Singh A."/>
            <person name="Wilkins M.J."/>
            <person name="Karaoz U."/>
            <person name="Brodie E.L."/>
            <person name="Williams K.H."/>
            <person name="Hubbard S.S."/>
            <person name="Banfield J.F."/>
        </authorList>
    </citation>
    <scope>NUCLEOTIDE SEQUENCE [LARGE SCALE GENOMIC DNA]</scope>
</reference>
<keyword evidence="6" id="KW-0963">Cytoplasm</keyword>
<keyword evidence="10 12" id="KW-0378">Hydrolase</keyword>
<dbReference type="InterPro" id="IPR036397">
    <property type="entry name" value="RNaseH_sf"/>
</dbReference>
<dbReference type="GO" id="GO:0043137">
    <property type="term" value="P:DNA replication, removal of RNA primer"/>
    <property type="evidence" value="ECO:0007669"/>
    <property type="project" value="TreeGrafter"/>
</dbReference>
<evidence type="ECO:0000256" key="9">
    <source>
        <dbReference type="ARBA" id="ARBA00022759"/>
    </source>
</evidence>
<dbReference type="SUPFAM" id="SSF53098">
    <property type="entry name" value="Ribonuclease H-like"/>
    <property type="match status" value="1"/>
</dbReference>
<evidence type="ECO:0000256" key="2">
    <source>
        <dbReference type="ARBA" id="ARBA00001946"/>
    </source>
</evidence>
<dbReference type="CDD" id="cd07182">
    <property type="entry name" value="RNase_HII_bacteria_HII_like"/>
    <property type="match status" value="1"/>
</dbReference>
<comment type="function">
    <text evidence="3 13">Endonuclease that specifically degrades the RNA of RNA-DNA hybrids.</text>
</comment>
<dbReference type="STRING" id="1802591.A2113_01540"/>
<comment type="cofactor">
    <cofactor evidence="12">
        <name>Mn(2+)</name>
        <dbReference type="ChEBI" id="CHEBI:29035"/>
    </cofactor>
    <cofactor evidence="12">
        <name>Mg(2+)</name>
        <dbReference type="ChEBI" id="CHEBI:18420"/>
    </cofactor>
    <text evidence="12">Manganese or magnesium. Binds 1 divalent metal ion per monomer in the absence of substrate. May bind a second metal ion after substrate binding.</text>
</comment>
<dbReference type="Gene3D" id="3.30.420.10">
    <property type="entry name" value="Ribonuclease H-like superfamily/Ribonuclease H"/>
    <property type="match status" value="1"/>
</dbReference>
<feature type="binding site" evidence="12">
    <location>
        <position position="117"/>
    </location>
    <ligand>
        <name>a divalent metal cation</name>
        <dbReference type="ChEBI" id="CHEBI:60240"/>
    </ligand>
</feature>
<evidence type="ECO:0000256" key="6">
    <source>
        <dbReference type="ARBA" id="ARBA00022490"/>
    </source>
</evidence>
<keyword evidence="11" id="KW-0464">Manganese</keyword>
<dbReference type="InterPro" id="IPR012337">
    <property type="entry name" value="RNaseH-like_sf"/>
</dbReference>
<evidence type="ECO:0000256" key="10">
    <source>
        <dbReference type="ARBA" id="ARBA00022801"/>
    </source>
</evidence>
<evidence type="ECO:0000256" key="12">
    <source>
        <dbReference type="PROSITE-ProRule" id="PRU01319"/>
    </source>
</evidence>
<evidence type="ECO:0000256" key="5">
    <source>
        <dbReference type="ARBA" id="ARBA00007383"/>
    </source>
</evidence>
<organism evidence="15 16">
    <name type="scientific">Candidatus Woykebacteria bacterium GWA1_44_8</name>
    <dbReference type="NCBI Taxonomy" id="1802591"/>
    <lineage>
        <taxon>Bacteria</taxon>
        <taxon>Candidatus Woykeibacteriota</taxon>
    </lineage>
</organism>
<dbReference type="Pfam" id="PF01351">
    <property type="entry name" value="RNase_HII"/>
    <property type="match status" value="1"/>
</dbReference>
<comment type="subcellular location">
    <subcellularLocation>
        <location evidence="4">Cytoplasm</location>
    </subcellularLocation>
</comment>
<gene>
    <name evidence="15" type="ORF">A2113_01540</name>
</gene>
<keyword evidence="7 12" id="KW-0540">Nuclease</keyword>
<dbReference type="InterPro" id="IPR022898">
    <property type="entry name" value="RNase_HII"/>
</dbReference>
<dbReference type="PANTHER" id="PTHR10954:SF18">
    <property type="entry name" value="RIBONUCLEASE HII"/>
    <property type="match status" value="1"/>
</dbReference>
<evidence type="ECO:0000313" key="15">
    <source>
        <dbReference type="EMBL" id="OGY20968.1"/>
    </source>
</evidence>
<dbReference type="InterPro" id="IPR001352">
    <property type="entry name" value="RNase_HII/HIII"/>
</dbReference>
<dbReference type="EC" id="3.1.26.4" evidence="13"/>
<comment type="catalytic activity">
    <reaction evidence="1 12 13">
        <text>Endonucleolytic cleavage to 5'-phosphomonoester.</text>
        <dbReference type="EC" id="3.1.26.4"/>
    </reaction>
</comment>
<evidence type="ECO:0000256" key="11">
    <source>
        <dbReference type="ARBA" id="ARBA00023211"/>
    </source>
</evidence>
<dbReference type="GO" id="GO:0046872">
    <property type="term" value="F:metal ion binding"/>
    <property type="evidence" value="ECO:0007669"/>
    <property type="project" value="UniProtKB-KW"/>
</dbReference>
<evidence type="ECO:0000256" key="8">
    <source>
        <dbReference type="ARBA" id="ARBA00022723"/>
    </source>
</evidence>
<evidence type="ECO:0000256" key="1">
    <source>
        <dbReference type="ARBA" id="ARBA00000077"/>
    </source>
</evidence>
<comment type="cofactor">
    <cofactor evidence="2">
        <name>Mg(2+)</name>
        <dbReference type="ChEBI" id="CHEBI:18420"/>
    </cofactor>
</comment>
<dbReference type="InterPro" id="IPR024567">
    <property type="entry name" value="RNase_HII/HIII_dom"/>
</dbReference>
<evidence type="ECO:0000256" key="13">
    <source>
        <dbReference type="RuleBase" id="RU003515"/>
    </source>
</evidence>
<evidence type="ECO:0000256" key="7">
    <source>
        <dbReference type="ARBA" id="ARBA00022722"/>
    </source>
</evidence>
<protein>
    <recommendedName>
        <fullName evidence="13">Ribonuclease</fullName>
        <ecNumber evidence="13">3.1.26.4</ecNumber>
    </recommendedName>
</protein>
<name>A0A1G1VZX2_9BACT</name>
<dbReference type="GO" id="GO:0005737">
    <property type="term" value="C:cytoplasm"/>
    <property type="evidence" value="ECO:0007669"/>
    <property type="project" value="UniProtKB-SubCell"/>
</dbReference>
<dbReference type="GO" id="GO:0032299">
    <property type="term" value="C:ribonuclease H2 complex"/>
    <property type="evidence" value="ECO:0007669"/>
    <property type="project" value="TreeGrafter"/>
</dbReference>
<dbReference type="GO" id="GO:0004523">
    <property type="term" value="F:RNA-DNA hybrid ribonuclease activity"/>
    <property type="evidence" value="ECO:0007669"/>
    <property type="project" value="UniProtKB-UniRule"/>
</dbReference>
<dbReference type="PROSITE" id="PS51975">
    <property type="entry name" value="RNASE_H_2"/>
    <property type="match status" value="1"/>
</dbReference>